<proteinExistence type="predicted"/>
<accession>A0A6A6SWJ4</accession>
<evidence type="ECO:0008006" key="3">
    <source>
        <dbReference type="Google" id="ProtNLM"/>
    </source>
</evidence>
<feature type="non-terminal residue" evidence="1">
    <location>
        <position position="1"/>
    </location>
</feature>
<reference evidence="1" key="1">
    <citation type="journal article" date="2020" name="Stud. Mycol.">
        <title>101 Dothideomycetes genomes: a test case for predicting lifestyles and emergence of pathogens.</title>
        <authorList>
            <person name="Haridas S."/>
            <person name="Albert R."/>
            <person name="Binder M."/>
            <person name="Bloem J."/>
            <person name="Labutti K."/>
            <person name="Salamov A."/>
            <person name="Andreopoulos B."/>
            <person name="Baker S."/>
            <person name="Barry K."/>
            <person name="Bills G."/>
            <person name="Bluhm B."/>
            <person name="Cannon C."/>
            <person name="Castanera R."/>
            <person name="Culley D."/>
            <person name="Daum C."/>
            <person name="Ezra D."/>
            <person name="Gonzalez J."/>
            <person name="Henrissat B."/>
            <person name="Kuo A."/>
            <person name="Liang C."/>
            <person name="Lipzen A."/>
            <person name="Lutzoni F."/>
            <person name="Magnuson J."/>
            <person name="Mondo S."/>
            <person name="Nolan M."/>
            <person name="Ohm R."/>
            <person name="Pangilinan J."/>
            <person name="Park H.-J."/>
            <person name="Ramirez L."/>
            <person name="Alfaro M."/>
            <person name="Sun H."/>
            <person name="Tritt A."/>
            <person name="Yoshinaga Y."/>
            <person name="Zwiers L.-H."/>
            <person name="Turgeon B."/>
            <person name="Goodwin S."/>
            <person name="Spatafora J."/>
            <person name="Crous P."/>
            <person name="Grigoriev I."/>
        </authorList>
    </citation>
    <scope>NUCLEOTIDE SEQUENCE</scope>
    <source>
        <strain evidence="1">CBS 122681</strain>
    </source>
</reference>
<evidence type="ECO:0000313" key="2">
    <source>
        <dbReference type="Proteomes" id="UP000799324"/>
    </source>
</evidence>
<dbReference type="EMBL" id="MU004439">
    <property type="protein sequence ID" value="KAF2650953.1"/>
    <property type="molecule type" value="Genomic_DNA"/>
</dbReference>
<sequence length="109" mass="12333">SDLAKKTLERCQSQYDLEASSSKGPHNVLYSALQETLAGICSTVVAVGLGIEYYWLLHFNSQPAQPSEAITQDHDVLLTDVHRWMHQVEELMAWLGWVEQWRTCNPACS</sequence>
<dbReference type="AlphaFoldDB" id="A0A6A6SWJ4"/>
<dbReference type="Proteomes" id="UP000799324">
    <property type="component" value="Unassembled WGS sequence"/>
</dbReference>
<evidence type="ECO:0000313" key="1">
    <source>
        <dbReference type="EMBL" id="KAF2650953.1"/>
    </source>
</evidence>
<gene>
    <name evidence="1" type="ORF">K491DRAFT_551382</name>
</gene>
<feature type="non-terminal residue" evidence="1">
    <location>
        <position position="109"/>
    </location>
</feature>
<dbReference type="OrthoDB" id="10261782at2759"/>
<name>A0A6A6SWJ4_9PLEO</name>
<protein>
    <recommendedName>
        <fullName evidence="3">SMODS and SLOG-associating 2TM effector domain-containing protein</fullName>
    </recommendedName>
</protein>
<organism evidence="1 2">
    <name type="scientific">Lophiostoma macrostomum CBS 122681</name>
    <dbReference type="NCBI Taxonomy" id="1314788"/>
    <lineage>
        <taxon>Eukaryota</taxon>
        <taxon>Fungi</taxon>
        <taxon>Dikarya</taxon>
        <taxon>Ascomycota</taxon>
        <taxon>Pezizomycotina</taxon>
        <taxon>Dothideomycetes</taxon>
        <taxon>Pleosporomycetidae</taxon>
        <taxon>Pleosporales</taxon>
        <taxon>Lophiostomataceae</taxon>
        <taxon>Lophiostoma</taxon>
    </lineage>
</organism>
<keyword evidence="2" id="KW-1185">Reference proteome</keyword>